<accession>A0A1F6NFJ4</accession>
<reference evidence="2 3" key="1">
    <citation type="journal article" date="2016" name="Nat. Commun.">
        <title>Thousands of microbial genomes shed light on interconnected biogeochemical processes in an aquifer system.</title>
        <authorList>
            <person name="Anantharaman K."/>
            <person name="Brown C.T."/>
            <person name="Hug L.A."/>
            <person name="Sharon I."/>
            <person name="Castelle C.J."/>
            <person name="Probst A.J."/>
            <person name="Thomas B.C."/>
            <person name="Singh A."/>
            <person name="Wilkins M.J."/>
            <person name="Karaoz U."/>
            <person name="Brodie E.L."/>
            <person name="Williams K.H."/>
            <person name="Hubbard S.S."/>
            <person name="Banfield J.F."/>
        </authorList>
    </citation>
    <scope>NUCLEOTIDE SEQUENCE [LARGE SCALE GENOMIC DNA]</scope>
</reference>
<feature type="transmembrane region" description="Helical" evidence="1">
    <location>
        <begin position="44"/>
        <end position="62"/>
    </location>
</feature>
<proteinExistence type="predicted"/>
<keyword evidence="1" id="KW-0472">Membrane</keyword>
<dbReference type="Proteomes" id="UP000176300">
    <property type="component" value="Unassembled WGS sequence"/>
</dbReference>
<gene>
    <name evidence="2" type="ORF">A2373_01250</name>
</gene>
<keyword evidence="1" id="KW-1133">Transmembrane helix</keyword>
<keyword evidence="1" id="KW-0812">Transmembrane</keyword>
<evidence type="ECO:0000313" key="3">
    <source>
        <dbReference type="Proteomes" id="UP000176300"/>
    </source>
</evidence>
<comment type="caution">
    <text evidence="2">The sequence shown here is derived from an EMBL/GenBank/DDBJ whole genome shotgun (WGS) entry which is preliminary data.</text>
</comment>
<dbReference type="AlphaFoldDB" id="A0A1F6NFJ4"/>
<sequence length="126" mass="14655">MVVMLFLGMAYGDYFWRSRILKRIFKVLAFDGPRASATEQISHYFCGMTIFAFFNMIASVVFHRPFDEADWFSYLIAALAGGLIKESADFIFDYFAKRKWHPRDSVVDLSFWILGGLTAPLLKFWL</sequence>
<organism evidence="2 3">
    <name type="scientific">Candidatus Magasanikbacteria bacterium RIFOXYB1_FULL_40_15</name>
    <dbReference type="NCBI Taxonomy" id="1798697"/>
    <lineage>
        <taxon>Bacteria</taxon>
        <taxon>Candidatus Magasanikiibacteriota</taxon>
    </lineage>
</organism>
<protein>
    <submittedName>
        <fullName evidence="2">Uncharacterized protein</fullName>
    </submittedName>
</protein>
<name>A0A1F6NFJ4_9BACT</name>
<evidence type="ECO:0000313" key="2">
    <source>
        <dbReference type="EMBL" id="OGH82697.1"/>
    </source>
</evidence>
<evidence type="ECO:0000256" key="1">
    <source>
        <dbReference type="SAM" id="Phobius"/>
    </source>
</evidence>
<dbReference type="EMBL" id="MFQS01000033">
    <property type="protein sequence ID" value="OGH82697.1"/>
    <property type="molecule type" value="Genomic_DNA"/>
</dbReference>